<comment type="pathway">
    <text evidence="2">Protein modification; protein glycosylation.</text>
</comment>
<evidence type="ECO:0000256" key="6">
    <source>
        <dbReference type="ARBA" id="ARBA00022692"/>
    </source>
</evidence>
<feature type="transmembrane region" description="Helical" evidence="10">
    <location>
        <begin position="193"/>
        <end position="222"/>
    </location>
</feature>
<keyword evidence="9 10" id="KW-0472">Membrane</keyword>
<keyword evidence="4 10" id="KW-0328">Glycosyltransferase</keyword>
<proteinExistence type="inferred from homology"/>
<dbReference type="Pfam" id="PF03901">
    <property type="entry name" value="Glyco_transf_22"/>
    <property type="match status" value="1"/>
</dbReference>
<feature type="transmembrane region" description="Helical" evidence="10">
    <location>
        <begin position="90"/>
        <end position="108"/>
    </location>
</feature>
<dbReference type="PANTHER" id="PTHR22760">
    <property type="entry name" value="GLYCOSYLTRANSFERASE"/>
    <property type="match status" value="1"/>
</dbReference>
<dbReference type="EC" id="2.4.1.-" evidence="10"/>
<evidence type="ECO:0000256" key="10">
    <source>
        <dbReference type="RuleBase" id="RU363075"/>
    </source>
</evidence>
<comment type="similarity">
    <text evidence="3 10">Belongs to the glycosyltransferase 22 family.</text>
</comment>
<comment type="subcellular location">
    <subcellularLocation>
        <location evidence="1 10">Endoplasmic reticulum membrane</location>
        <topology evidence="1 10">Multi-pass membrane protein</topology>
    </subcellularLocation>
</comment>
<name>A0AAE0GLB7_9CHLO</name>
<feature type="transmembrane region" description="Helical" evidence="10">
    <location>
        <begin position="162"/>
        <end position="181"/>
    </location>
</feature>
<dbReference type="InterPro" id="IPR005599">
    <property type="entry name" value="GPI_mannosylTrfase"/>
</dbReference>
<evidence type="ECO:0000256" key="3">
    <source>
        <dbReference type="ARBA" id="ARBA00007063"/>
    </source>
</evidence>
<gene>
    <name evidence="12" type="ORF">CYMTET_11972</name>
</gene>
<keyword evidence="6 10" id="KW-0812">Transmembrane</keyword>
<dbReference type="GO" id="GO:0006487">
    <property type="term" value="P:protein N-linked glycosylation"/>
    <property type="evidence" value="ECO:0007669"/>
    <property type="project" value="TreeGrafter"/>
</dbReference>
<protein>
    <recommendedName>
        <fullName evidence="10">Mannosyltransferase</fullName>
        <ecNumber evidence="10">2.4.1.-</ecNumber>
    </recommendedName>
</protein>
<dbReference type="AlphaFoldDB" id="A0AAE0GLB7"/>
<accession>A0AAE0GLB7</accession>
<dbReference type="GO" id="GO:0000026">
    <property type="term" value="F:alpha-1,2-mannosyltransferase activity"/>
    <property type="evidence" value="ECO:0007669"/>
    <property type="project" value="TreeGrafter"/>
</dbReference>
<sequence length="588" mass="63968">MRHRTNLKPEPTGAAGAPKARSSVRPVIPPNNDVWRILFLMGAAVRLISAYVNIVHDCDEVFNYWEPLHQLLYGYGKQTWEYSPLFALRSYFYLLIHMVVAGPIRVIAGEHFGKTAVFYAVRSALGVTQAVCDIYLSKALASAAGMNAAGLCWFLLTTNAGMFFASTALLPSSFTMTALTAATAASLQGHQHVVIATAAVGALLGWPFAALALLPVCLRALWLMPRRAVGLALLWAILTLTPQVAADRVFYGRWTFSQANLLMYNVGGEGDSQLYGTEGPLFYFRNMANNLNVILPLALLLFAVDLLAALRPPLSPDVPLDQSRVGLYITYSAFPIWLTAMSLAAHKEERFLYVVYPVMCMAAALALSMAPEAAGNIVPKSMRVKVVGGMHHLVGLLLCVYLLLSVARIAALLANYGAPMQILRSLPPADATLEPSDGGLKYVCVGDEWHRFPSAFFLPSPKYRLAFIDSSFGGLLPADFNSTGLGTSGASPFLNGANRKAAEHLHPSAACDFLVEFQRLNQNGRVPEEWNEKESVQSSQVSGVWHIVAKKAFLDASQSPTLTRALYIPVLSGKKNVFGQYLLLQRGS</sequence>
<dbReference type="Proteomes" id="UP001190700">
    <property type="component" value="Unassembled WGS sequence"/>
</dbReference>
<feature type="transmembrane region" description="Helical" evidence="10">
    <location>
        <begin position="325"/>
        <end position="344"/>
    </location>
</feature>
<keyword evidence="5" id="KW-0808">Transferase</keyword>
<evidence type="ECO:0000256" key="4">
    <source>
        <dbReference type="ARBA" id="ARBA00022676"/>
    </source>
</evidence>
<dbReference type="PANTHER" id="PTHR22760:SF2">
    <property type="entry name" value="ALPHA-1,2-MANNOSYLTRANSFERASE ALG9"/>
    <property type="match status" value="1"/>
</dbReference>
<feature type="transmembrane region" description="Helical" evidence="10">
    <location>
        <begin position="291"/>
        <end position="310"/>
    </location>
</feature>
<reference evidence="12 13" key="1">
    <citation type="journal article" date="2015" name="Genome Biol. Evol.">
        <title>Comparative Genomics of a Bacterivorous Green Alga Reveals Evolutionary Causalities and Consequences of Phago-Mixotrophic Mode of Nutrition.</title>
        <authorList>
            <person name="Burns J.A."/>
            <person name="Paasch A."/>
            <person name="Narechania A."/>
            <person name="Kim E."/>
        </authorList>
    </citation>
    <scope>NUCLEOTIDE SEQUENCE [LARGE SCALE GENOMIC DNA]</scope>
    <source>
        <strain evidence="12 13">PLY_AMNH</strain>
    </source>
</reference>
<keyword evidence="13" id="KW-1185">Reference proteome</keyword>
<evidence type="ECO:0000256" key="7">
    <source>
        <dbReference type="ARBA" id="ARBA00022824"/>
    </source>
</evidence>
<evidence type="ECO:0000256" key="2">
    <source>
        <dbReference type="ARBA" id="ARBA00004922"/>
    </source>
</evidence>
<organism evidence="12 13">
    <name type="scientific">Cymbomonas tetramitiformis</name>
    <dbReference type="NCBI Taxonomy" id="36881"/>
    <lineage>
        <taxon>Eukaryota</taxon>
        <taxon>Viridiplantae</taxon>
        <taxon>Chlorophyta</taxon>
        <taxon>Pyramimonadophyceae</taxon>
        <taxon>Pyramimonadales</taxon>
        <taxon>Pyramimonadaceae</taxon>
        <taxon>Cymbomonas</taxon>
    </lineage>
</organism>
<feature type="region of interest" description="Disordered" evidence="11">
    <location>
        <begin position="1"/>
        <end position="24"/>
    </location>
</feature>
<feature type="transmembrane region" description="Helical" evidence="10">
    <location>
        <begin position="139"/>
        <end position="156"/>
    </location>
</feature>
<evidence type="ECO:0000256" key="1">
    <source>
        <dbReference type="ARBA" id="ARBA00004477"/>
    </source>
</evidence>
<evidence type="ECO:0000313" key="12">
    <source>
        <dbReference type="EMBL" id="KAK3280179.1"/>
    </source>
</evidence>
<evidence type="ECO:0000256" key="9">
    <source>
        <dbReference type="ARBA" id="ARBA00023136"/>
    </source>
</evidence>
<feature type="transmembrane region" description="Helical" evidence="10">
    <location>
        <begin position="351"/>
        <end position="370"/>
    </location>
</feature>
<feature type="transmembrane region" description="Helical" evidence="10">
    <location>
        <begin position="390"/>
        <end position="414"/>
    </location>
</feature>
<dbReference type="EMBL" id="LGRX02004498">
    <property type="protein sequence ID" value="KAK3280179.1"/>
    <property type="molecule type" value="Genomic_DNA"/>
</dbReference>
<evidence type="ECO:0000256" key="5">
    <source>
        <dbReference type="ARBA" id="ARBA00022679"/>
    </source>
</evidence>
<keyword evidence="8 10" id="KW-1133">Transmembrane helix</keyword>
<evidence type="ECO:0000313" key="13">
    <source>
        <dbReference type="Proteomes" id="UP001190700"/>
    </source>
</evidence>
<keyword evidence="7 10" id="KW-0256">Endoplasmic reticulum</keyword>
<comment type="caution">
    <text evidence="12">The sequence shown here is derived from an EMBL/GenBank/DDBJ whole genome shotgun (WGS) entry which is preliminary data.</text>
</comment>
<evidence type="ECO:0000256" key="11">
    <source>
        <dbReference type="SAM" id="MobiDB-lite"/>
    </source>
</evidence>
<dbReference type="GO" id="GO:0005789">
    <property type="term" value="C:endoplasmic reticulum membrane"/>
    <property type="evidence" value="ECO:0007669"/>
    <property type="project" value="UniProtKB-SubCell"/>
</dbReference>
<evidence type="ECO:0000256" key="8">
    <source>
        <dbReference type="ARBA" id="ARBA00022989"/>
    </source>
</evidence>